<dbReference type="SUPFAM" id="SSF51735">
    <property type="entry name" value="NAD(P)-binding Rossmann-fold domains"/>
    <property type="match status" value="1"/>
</dbReference>
<dbReference type="Gene3D" id="3.40.50.720">
    <property type="entry name" value="NAD(P)-binding Rossmann-like Domain"/>
    <property type="match status" value="1"/>
</dbReference>
<dbReference type="InterPro" id="IPR013120">
    <property type="entry name" value="FAR_NAD-bd"/>
</dbReference>
<feature type="domain" description="Thioester reductase (TE)" evidence="1">
    <location>
        <begin position="50"/>
        <end position="98"/>
    </location>
</feature>
<keyword evidence="3" id="KW-1185">Reference proteome</keyword>
<dbReference type="Pfam" id="PF07993">
    <property type="entry name" value="NAD_binding_4"/>
    <property type="match status" value="1"/>
</dbReference>
<protein>
    <recommendedName>
        <fullName evidence="1">Thioester reductase (TE) domain-containing protein</fullName>
    </recommendedName>
</protein>
<reference evidence="2" key="1">
    <citation type="journal article" date="2020" name="BMC Genomics">
        <title>Correction to: Identification and distribution of gene clusters required for synthesis of sphingolipid metabolism inhibitors in diverse species of the filamentous fungus Fusarium.</title>
        <authorList>
            <person name="Kim H.S."/>
            <person name="Lohmar J.M."/>
            <person name="Busman M."/>
            <person name="Brown D.W."/>
            <person name="Naumann T.A."/>
            <person name="Divon H.H."/>
            <person name="Lysoe E."/>
            <person name="Uhlig S."/>
            <person name="Proctor R.H."/>
        </authorList>
    </citation>
    <scope>NUCLEOTIDE SEQUENCE</scope>
    <source>
        <strain evidence="2">NRRL 20472</strain>
    </source>
</reference>
<evidence type="ECO:0000313" key="3">
    <source>
        <dbReference type="Proteomes" id="UP000622797"/>
    </source>
</evidence>
<comment type="caution">
    <text evidence="2">The sequence shown here is derived from an EMBL/GenBank/DDBJ whole genome shotgun (WGS) entry which is preliminary data.</text>
</comment>
<dbReference type="OrthoDB" id="429813at2759"/>
<name>A0A8H4T0Q2_9HYPO</name>
<dbReference type="InterPro" id="IPR036291">
    <property type="entry name" value="NAD(P)-bd_dom_sf"/>
</dbReference>
<proteinExistence type="predicted"/>
<evidence type="ECO:0000313" key="2">
    <source>
        <dbReference type="EMBL" id="KAF4949222.1"/>
    </source>
</evidence>
<dbReference type="Proteomes" id="UP000622797">
    <property type="component" value="Unassembled WGS sequence"/>
</dbReference>
<reference evidence="2" key="2">
    <citation type="submission" date="2020-05" db="EMBL/GenBank/DDBJ databases">
        <authorList>
            <person name="Kim H.-S."/>
            <person name="Proctor R.H."/>
            <person name="Brown D.W."/>
        </authorList>
    </citation>
    <scope>NUCLEOTIDE SEQUENCE</scope>
    <source>
        <strain evidence="2">NRRL 20472</strain>
    </source>
</reference>
<organism evidence="2 3">
    <name type="scientific">Fusarium sarcochroum</name>
    <dbReference type="NCBI Taxonomy" id="1208366"/>
    <lineage>
        <taxon>Eukaryota</taxon>
        <taxon>Fungi</taxon>
        <taxon>Dikarya</taxon>
        <taxon>Ascomycota</taxon>
        <taxon>Pezizomycotina</taxon>
        <taxon>Sordariomycetes</taxon>
        <taxon>Hypocreomycetidae</taxon>
        <taxon>Hypocreales</taxon>
        <taxon>Nectriaceae</taxon>
        <taxon>Fusarium</taxon>
        <taxon>Fusarium lateritium species complex</taxon>
    </lineage>
</organism>
<gene>
    <name evidence="2" type="ORF">FSARC_13528</name>
</gene>
<sequence length="112" mass="11750">MKPASKITKLIDLCLARPGSFSARFIFFGSIGTIMGTSGDVNPKRLPSSLSEAKRTGYSRSKHVAETISAKAASDVGLPVAVVRIGQIVGDTVSGIWTTSGSATDDQIDKNH</sequence>
<dbReference type="EMBL" id="JABEXW010001016">
    <property type="protein sequence ID" value="KAF4949222.1"/>
    <property type="molecule type" value="Genomic_DNA"/>
</dbReference>
<accession>A0A8H4T0Q2</accession>
<evidence type="ECO:0000259" key="1">
    <source>
        <dbReference type="Pfam" id="PF07993"/>
    </source>
</evidence>
<dbReference type="AlphaFoldDB" id="A0A8H4T0Q2"/>